<evidence type="ECO:0000313" key="3">
    <source>
        <dbReference type="Proteomes" id="UP001271007"/>
    </source>
</evidence>
<feature type="region of interest" description="Disordered" evidence="1">
    <location>
        <begin position="98"/>
        <end position="344"/>
    </location>
</feature>
<dbReference type="AlphaFoldDB" id="A0AAJ0DH78"/>
<keyword evidence="3" id="KW-1185">Reference proteome</keyword>
<evidence type="ECO:0000256" key="1">
    <source>
        <dbReference type="SAM" id="MobiDB-lite"/>
    </source>
</evidence>
<feature type="compositionally biased region" description="Basic and acidic residues" evidence="1">
    <location>
        <begin position="222"/>
        <end position="245"/>
    </location>
</feature>
<evidence type="ECO:0000313" key="2">
    <source>
        <dbReference type="EMBL" id="KAK3053812.1"/>
    </source>
</evidence>
<gene>
    <name evidence="2" type="ORF">LTR09_005092</name>
</gene>
<proteinExistence type="predicted"/>
<dbReference type="EMBL" id="JAWDJX010000014">
    <property type="protein sequence ID" value="KAK3053812.1"/>
    <property type="molecule type" value="Genomic_DNA"/>
</dbReference>
<accession>A0AAJ0DH78</accession>
<reference evidence="2" key="1">
    <citation type="submission" date="2023-04" db="EMBL/GenBank/DDBJ databases">
        <title>Black Yeasts Isolated from many extreme environments.</title>
        <authorList>
            <person name="Coleine C."/>
            <person name="Stajich J.E."/>
            <person name="Selbmann L."/>
        </authorList>
    </citation>
    <scope>NUCLEOTIDE SEQUENCE</scope>
    <source>
        <strain evidence="2">CCFEE 5312</strain>
    </source>
</reference>
<feature type="compositionally biased region" description="Low complexity" evidence="1">
    <location>
        <begin position="169"/>
        <end position="184"/>
    </location>
</feature>
<name>A0AAJ0DH78_9PEZI</name>
<feature type="compositionally biased region" description="Polar residues" evidence="1">
    <location>
        <begin position="276"/>
        <end position="294"/>
    </location>
</feature>
<feature type="compositionally biased region" description="Basic and acidic residues" evidence="1">
    <location>
        <begin position="260"/>
        <end position="275"/>
    </location>
</feature>
<organism evidence="2 3">
    <name type="scientific">Extremus antarcticus</name>
    <dbReference type="NCBI Taxonomy" id="702011"/>
    <lineage>
        <taxon>Eukaryota</taxon>
        <taxon>Fungi</taxon>
        <taxon>Dikarya</taxon>
        <taxon>Ascomycota</taxon>
        <taxon>Pezizomycotina</taxon>
        <taxon>Dothideomycetes</taxon>
        <taxon>Dothideomycetidae</taxon>
        <taxon>Mycosphaerellales</taxon>
        <taxon>Extremaceae</taxon>
        <taxon>Extremus</taxon>
    </lineage>
</organism>
<sequence>MAPSKPSISTQVKSRNRVDSEILLVRLDDSKWHSIWLLNSNHRIKSEAYPGLYLCNPMGAFQADNLTIVSNAEPAYAQTMLWYMFDFETWRAHVNSSPQVSFAGPPGEQEQKAAQAKQQELENKVKESEAKENASKEREQQFAAKEKELGEKQKQAEDRQKELEKRQQQFEAQAKAAQEKQSQVEARERDLAKKEASSGKGEKKSSSQVSELQRQLSAMQKQLEESRAAQHETLSRDEDLKKREQQLAQANEAVQAAQRELAEKQAAVEKREKEATQAQNDFATRGGMQQSATGLQDPKGPGALNRTAPSAMRTVGSRLGMPRPGPPSLGVPREFKSIPRLLPS</sequence>
<feature type="compositionally biased region" description="Basic and acidic residues" evidence="1">
    <location>
        <begin position="119"/>
        <end position="168"/>
    </location>
</feature>
<protein>
    <submittedName>
        <fullName evidence="2">Uncharacterized protein</fullName>
    </submittedName>
</protein>
<comment type="caution">
    <text evidence="2">The sequence shown here is derived from an EMBL/GenBank/DDBJ whole genome shotgun (WGS) entry which is preliminary data.</text>
</comment>
<feature type="compositionally biased region" description="Basic and acidic residues" evidence="1">
    <location>
        <begin position="185"/>
        <end position="205"/>
    </location>
</feature>
<dbReference type="Proteomes" id="UP001271007">
    <property type="component" value="Unassembled WGS sequence"/>
</dbReference>
<feature type="compositionally biased region" description="Polar residues" evidence="1">
    <location>
        <begin position="208"/>
        <end position="220"/>
    </location>
</feature>